<name>A0ABD1N180_9FABA</name>
<dbReference type="AlphaFoldDB" id="A0ABD1N180"/>
<evidence type="ECO:0000313" key="1">
    <source>
        <dbReference type="EMBL" id="KAL2341854.1"/>
    </source>
</evidence>
<proteinExistence type="predicted"/>
<dbReference type="EMBL" id="JBGMDY010000003">
    <property type="protein sequence ID" value="KAL2341854.1"/>
    <property type="molecule type" value="Genomic_DNA"/>
</dbReference>
<organism evidence="1 2">
    <name type="scientific">Flemingia macrophylla</name>
    <dbReference type="NCBI Taxonomy" id="520843"/>
    <lineage>
        <taxon>Eukaryota</taxon>
        <taxon>Viridiplantae</taxon>
        <taxon>Streptophyta</taxon>
        <taxon>Embryophyta</taxon>
        <taxon>Tracheophyta</taxon>
        <taxon>Spermatophyta</taxon>
        <taxon>Magnoliopsida</taxon>
        <taxon>eudicotyledons</taxon>
        <taxon>Gunneridae</taxon>
        <taxon>Pentapetalae</taxon>
        <taxon>rosids</taxon>
        <taxon>fabids</taxon>
        <taxon>Fabales</taxon>
        <taxon>Fabaceae</taxon>
        <taxon>Papilionoideae</taxon>
        <taxon>50 kb inversion clade</taxon>
        <taxon>NPAAA clade</taxon>
        <taxon>indigoferoid/millettioid clade</taxon>
        <taxon>Phaseoleae</taxon>
        <taxon>Flemingia</taxon>
    </lineage>
</organism>
<gene>
    <name evidence="1" type="ORF">Fmac_009794</name>
</gene>
<sequence>MYKLASTPLHDHVYRITGSPSSAMFEECVAPLIDENIDIIERSDLVKYNEKIRTKHNMKSGGCRAGQWSRLLQWHVLN</sequence>
<comment type="caution">
    <text evidence="1">The sequence shown here is derived from an EMBL/GenBank/DDBJ whole genome shotgun (WGS) entry which is preliminary data.</text>
</comment>
<keyword evidence="2" id="KW-1185">Reference proteome</keyword>
<reference evidence="1 2" key="1">
    <citation type="submission" date="2024-08" db="EMBL/GenBank/DDBJ databases">
        <title>Insights into the chromosomal genome structure of Flemingia macrophylla.</title>
        <authorList>
            <person name="Ding Y."/>
            <person name="Zhao Y."/>
            <person name="Bi W."/>
            <person name="Wu M."/>
            <person name="Zhao G."/>
            <person name="Gong Y."/>
            <person name="Li W."/>
            <person name="Zhang P."/>
        </authorList>
    </citation>
    <scope>NUCLEOTIDE SEQUENCE [LARGE SCALE GENOMIC DNA]</scope>
    <source>
        <strain evidence="1">DYQJB</strain>
        <tissue evidence="1">Leaf</tissue>
    </source>
</reference>
<protein>
    <submittedName>
        <fullName evidence="1">Uncharacterized protein</fullName>
    </submittedName>
</protein>
<dbReference type="Proteomes" id="UP001603857">
    <property type="component" value="Unassembled WGS sequence"/>
</dbReference>
<accession>A0ABD1N180</accession>
<evidence type="ECO:0000313" key="2">
    <source>
        <dbReference type="Proteomes" id="UP001603857"/>
    </source>
</evidence>